<dbReference type="KEGG" id="sapo:SAPIO_CDS3874"/>
<dbReference type="SUPFAM" id="SSF56112">
    <property type="entry name" value="Protein kinase-like (PK-like)"/>
    <property type="match status" value="1"/>
</dbReference>
<keyword evidence="2" id="KW-1133">Transmembrane helix</keyword>
<dbReference type="GO" id="GO:0004672">
    <property type="term" value="F:protein kinase activity"/>
    <property type="evidence" value="ECO:0007669"/>
    <property type="project" value="InterPro"/>
</dbReference>
<dbReference type="AlphaFoldDB" id="A0A084G9U5"/>
<name>A0A084G9U5_PSEDA</name>
<evidence type="ECO:0000256" key="2">
    <source>
        <dbReference type="SAM" id="Phobius"/>
    </source>
</evidence>
<dbReference type="GeneID" id="27722946"/>
<comment type="caution">
    <text evidence="4">The sequence shown here is derived from an EMBL/GenBank/DDBJ whole genome shotgun (WGS) entry which is preliminary data.</text>
</comment>
<organism evidence="4 5">
    <name type="scientific">Pseudallescheria apiosperma</name>
    <name type="common">Scedosporium apiospermum</name>
    <dbReference type="NCBI Taxonomy" id="563466"/>
    <lineage>
        <taxon>Eukaryota</taxon>
        <taxon>Fungi</taxon>
        <taxon>Dikarya</taxon>
        <taxon>Ascomycota</taxon>
        <taxon>Pezizomycotina</taxon>
        <taxon>Sordariomycetes</taxon>
        <taxon>Hypocreomycetidae</taxon>
        <taxon>Microascales</taxon>
        <taxon>Microascaceae</taxon>
        <taxon>Scedosporium</taxon>
    </lineage>
</organism>
<feature type="compositionally biased region" description="Low complexity" evidence="1">
    <location>
        <begin position="39"/>
        <end position="48"/>
    </location>
</feature>
<dbReference type="GO" id="GO:0005737">
    <property type="term" value="C:cytoplasm"/>
    <property type="evidence" value="ECO:0007669"/>
    <property type="project" value="TreeGrafter"/>
</dbReference>
<evidence type="ECO:0000313" key="4">
    <source>
        <dbReference type="EMBL" id="KEZ44107.1"/>
    </source>
</evidence>
<dbReference type="HOGENOM" id="CLU_323413_0_0_1"/>
<dbReference type="InterPro" id="IPR050167">
    <property type="entry name" value="Ser_Thr_protein_kinase"/>
</dbReference>
<feature type="region of interest" description="Disordered" evidence="1">
    <location>
        <begin position="435"/>
        <end position="454"/>
    </location>
</feature>
<keyword evidence="2" id="KW-0472">Membrane</keyword>
<evidence type="ECO:0000259" key="3">
    <source>
        <dbReference type="PROSITE" id="PS50011"/>
    </source>
</evidence>
<dbReference type="PROSITE" id="PS50011">
    <property type="entry name" value="PROTEIN_KINASE_DOM"/>
    <property type="match status" value="1"/>
</dbReference>
<dbReference type="RefSeq" id="XP_016643906.1">
    <property type="nucleotide sequence ID" value="XM_016786563.1"/>
</dbReference>
<reference evidence="4 5" key="1">
    <citation type="journal article" date="2014" name="Genome Announc.">
        <title>Draft genome sequence of the pathogenic fungus Scedosporium apiospermum.</title>
        <authorList>
            <person name="Vandeputte P."/>
            <person name="Ghamrawi S."/>
            <person name="Rechenmann M."/>
            <person name="Iltis A."/>
            <person name="Giraud S."/>
            <person name="Fleury M."/>
            <person name="Thornton C."/>
            <person name="Delhaes L."/>
            <person name="Meyer W."/>
            <person name="Papon N."/>
            <person name="Bouchara J.P."/>
        </authorList>
    </citation>
    <scope>NUCLEOTIDE SEQUENCE [LARGE SCALE GENOMIC DNA]</scope>
    <source>
        <strain evidence="4 5">IHEM 14462</strain>
    </source>
</reference>
<feature type="domain" description="Protein kinase" evidence="3">
    <location>
        <begin position="191"/>
        <end position="431"/>
    </location>
</feature>
<dbReference type="Pfam" id="PF07714">
    <property type="entry name" value="PK_Tyr_Ser-Thr"/>
    <property type="match status" value="1"/>
</dbReference>
<feature type="transmembrane region" description="Helical" evidence="2">
    <location>
        <begin position="870"/>
        <end position="890"/>
    </location>
</feature>
<feature type="transmembrane region" description="Helical" evidence="2">
    <location>
        <begin position="844"/>
        <end position="864"/>
    </location>
</feature>
<evidence type="ECO:0000256" key="1">
    <source>
        <dbReference type="SAM" id="MobiDB-lite"/>
    </source>
</evidence>
<dbReference type="InterPro" id="IPR000719">
    <property type="entry name" value="Prot_kinase_dom"/>
</dbReference>
<sequence length="894" mass="100952">MGTPFSQAQPTGNEPRVVPTTDGQTTDSRVAGTKEGVASSISSKVESSTDTDDLTSEQHDNSIEEEIRRVWILNLSMRFRNDSNREKFFVTYIQSPSHWRRVTVFLDYRNVPDTSLEADISRAKLQSDKSALIYKGIRESLQTIRFYNTVTNLRLQTVEGTLHVHVAEDSNEIIDYPSLDNFQDLPCRHVPEDAIEFDSHISGFVYQVKVDGQVLARKDISGPDHVRQFVKEIRALGDLRNSRFIIHLDGVVLSQDGKRVKGFLMPLCEGGTLDDVIYDNAGSLPWSQRLKWGYQIVNALLQIHETGIVHGNLNLSKIALDDNDDINIFGFGSLEIDTGWEPPETEQFIQHGGGLRMYQSPKSDIYQLGMVLWALASQVYDPESSAKPLQLTEEMETSEWYKFIVELCLSPNPRLRPYATTLLLLWKRSELSDSLSGRMPGAGSTAFGSSPSSMLGDSNDDDLFDTSSIKSIDTSVSANSTNSAIVKDATDSFVDLLDESMNLTSVVQKALEQKKLDPNALRNGVRRLLKLFSRDLSSELPSPEYRDACNFFMSSSRQISYEIAARAGIKMPSDVEKISPKEIETGTSRTSRERNKIIQVFDDESDAEEEEGPVSEDDAGVHPRISVLREVIALSEAFQLFMSNVYTLIHPSFESRLKRVSQVVAEKGAEIDPDGSLAEIVAELLYSQPSTITLSDMNSMSWIDAGKCWVENYTQQNWEWWPLMPTQARVPTGKAKLLWRCFEAWHKGRYTERGTGIPAEDNHEYFYLPKPMDRVPPVSKHEFYDRFYQRVRSEGCILGGSRSCTETDAVERIPQKKHTISTAHNPRPQFYGIIAREKKSGLRMVIYILVSSIPGTIFFFLWLFRWDHESLQDASVLLLISFTLLGLLYATQLL</sequence>
<dbReference type="GO" id="GO:0005524">
    <property type="term" value="F:ATP binding"/>
    <property type="evidence" value="ECO:0007669"/>
    <property type="project" value="InterPro"/>
</dbReference>
<accession>A0A084G9U5</accession>
<protein>
    <recommendedName>
        <fullName evidence="3">Protein kinase domain-containing protein</fullName>
    </recommendedName>
</protein>
<dbReference type="OrthoDB" id="635774at2759"/>
<dbReference type="InterPro" id="IPR001245">
    <property type="entry name" value="Ser-Thr/Tyr_kinase_cat_dom"/>
</dbReference>
<dbReference type="EMBL" id="JOWA01000089">
    <property type="protein sequence ID" value="KEZ44107.1"/>
    <property type="molecule type" value="Genomic_DNA"/>
</dbReference>
<dbReference type="PANTHER" id="PTHR23257">
    <property type="entry name" value="SERINE-THREONINE PROTEIN KINASE"/>
    <property type="match status" value="1"/>
</dbReference>
<keyword evidence="2" id="KW-0812">Transmembrane</keyword>
<feature type="region of interest" description="Disordered" evidence="1">
    <location>
        <begin position="1"/>
        <end position="60"/>
    </location>
</feature>
<gene>
    <name evidence="4" type="ORF">SAPIO_CDS3874</name>
</gene>
<feature type="compositionally biased region" description="Polar residues" evidence="1">
    <location>
        <begin position="1"/>
        <end position="12"/>
    </location>
</feature>
<dbReference type="CDD" id="cd00180">
    <property type="entry name" value="PKc"/>
    <property type="match status" value="1"/>
</dbReference>
<dbReference type="InterPro" id="IPR011009">
    <property type="entry name" value="Kinase-like_dom_sf"/>
</dbReference>
<dbReference type="VEuPathDB" id="FungiDB:SAPIO_CDS3874"/>
<keyword evidence="5" id="KW-1185">Reference proteome</keyword>
<evidence type="ECO:0000313" key="5">
    <source>
        <dbReference type="Proteomes" id="UP000028545"/>
    </source>
</evidence>
<dbReference type="Gene3D" id="1.10.510.10">
    <property type="entry name" value="Transferase(Phosphotransferase) domain 1"/>
    <property type="match status" value="1"/>
</dbReference>
<dbReference type="GO" id="GO:0007165">
    <property type="term" value="P:signal transduction"/>
    <property type="evidence" value="ECO:0007669"/>
    <property type="project" value="TreeGrafter"/>
</dbReference>
<dbReference type="Proteomes" id="UP000028545">
    <property type="component" value="Unassembled WGS sequence"/>
</dbReference>
<proteinExistence type="predicted"/>